<proteinExistence type="predicted"/>
<gene>
    <name evidence="1" type="ORF">CGOC_LOCUS9562</name>
</gene>
<organism evidence="1 2">
    <name type="scientific">Cylicostephanus goldi</name>
    <name type="common">Nematode worm</name>
    <dbReference type="NCBI Taxonomy" id="71465"/>
    <lineage>
        <taxon>Eukaryota</taxon>
        <taxon>Metazoa</taxon>
        <taxon>Ecdysozoa</taxon>
        <taxon>Nematoda</taxon>
        <taxon>Chromadorea</taxon>
        <taxon>Rhabditida</taxon>
        <taxon>Rhabditina</taxon>
        <taxon>Rhabditomorpha</taxon>
        <taxon>Strongyloidea</taxon>
        <taxon>Strongylidae</taxon>
        <taxon>Cylicostephanus</taxon>
    </lineage>
</organism>
<sequence length="82" mass="9725">MFAVSNEMVQIEYKSDAKVGEYQLVRAKRPAEDKAFENPDETMRELELQIKKEMLIAELLKTRRKLTKEEQEILDEEIPLKK</sequence>
<dbReference type="Proteomes" id="UP000271889">
    <property type="component" value="Unassembled WGS sequence"/>
</dbReference>
<keyword evidence="2" id="KW-1185">Reference proteome</keyword>
<dbReference type="AlphaFoldDB" id="A0A3P7MB20"/>
<protein>
    <submittedName>
        <fullName evidence="1">Uncharacterized protein</fullName>
    </submittedName>
</protein>
<dbReference type="EMBL" id="UYRV01107419">
    <property type="protein sequence ID" value="VDN23380.1"/>
    <property type="molecule type" value="Genomic_DNA"/>
</dbReference>
<dbReference type="OrthoDB" id="10250730at2759"/>
<evidence type="ECO:0000313" key="2">
    <source>
        <dbReference type="Proteomes" id="UP000271889"/>
    </source>
</evidence>
<evidence type="ECO:0000313" key="1">
    <source>
        <dbReference type="EMBL" id="VDN23380.1"/>
    </source>
</evidence>
<accession>A0A3P7MB20</accession>
<name>A0A3P7MB20_CYLGO</name>
<reference evidence="1 2" key="1">
    <citation type="submission" date="2018-11" db="EMBL/GenBank/DDBJ databases">
        <authorList>
            <consortium name="Pathogen Informatics"/>
        </authorList>
    </citation>
    <scope>NUCLEOTIDE SEQUENCE [LARGE SCALE GENOMIC DNA]</scope>
</reference>